<evidence type="ECO:0000256" key="5">
    <source>
        <dbReference type="ARBA" id="ARBA00022833"/>
    </source>
</evidence>
<dbReference type="Gene3D" id="3.30.1380.10">
    <property type="match status" value="1"/>
</dbReference>
<evidence type="ECO:0000256" key="6">
    <source>
        <dbReference type="ARBA" id="ARBA00022997"/>
    </source>
</evidence>
<dbReference type="GO" id="GO:0006508">
    <property type="term" value="P:proteolysis"/>
    <property type="evidence" value="ECO:0007669"/>
    <property type="project" value="UniProtKB-KW"/>
</dbReference>
<dbReference type="Proteomes" id="UP000285575">
    <property type="component" value="Unassembled WGS sequence"/>
</dbReference>
<dbReference type="AlphaFoldDB" id="A0A437RGY5"/>
<dbReference type="GO" id="GO:0008270">
    <property type="term" value="F:zinc ion binding"/>
    <property type="evidence" value="ECO:0007669"/>
    <property type="project" value="UniProtKB-UniRule"/>
</dbReference>
<dbReference type="GO" id="GO:0071555">
    <property type="term" value="P:cell wall organization"/>
    <property type="evidence" value="ECO:0007669"/>
    <property type="project" value="UniProtKB-KW"/>
</dbReference>
<keyword evidence="7 9" id="KW-0482">Metalloprotease</keyword>
<dbReference type="Pfam" id="PF01427">
    <property type="entry name" value="Peptidase_M15"/>
    <property type="match status" value="1"/>
</dbReference>
<feature type="site" description="Transition state stabilizer" evidence="9">
    <location>
        <position position="114"/>
    </location>
</feature>
<comment type="catalytic activity">
    <reaction evidence="1 9 10">
        <text>D-alanyl-D-alanine + H2O = 2 D-alanine</text>
        <dbReference type="Rhea" id="RHEA:20661"/>
        <dbReference type="ChEBI" id="CHEBI:15377"/>
        <dbReference type="ChEBI" id="CHEBI:57416"/>
        <dbReference type="ChEBI" id="CHEBI:57822"/>
        <dbReference type="EC" id="3.4.13.22"/>
    </reaction>
</comment>
<evidence type="ECO:0000313" key="11">
    <source>
        <dbReference type="EMBL" id="RVU46037.1"/>
    </source>
</evidence>
<dbReference type="GO" id="GO:0160237">
    <property type="term" value="F:D-Ala-D-Ala dipeptidase activity"/>
    <property type="evidence" value="ECO:0007669"/>
    <property type="project" value="UniProtKB-EC"/>
</dbReference>
<feature type="active site" description="Proton donor/acceptor" evidence="9">
    <location>
        <position position="228"/>
    </location>
</feature>
<sequence length="249" mass="27356">MAAHSPWRCLLALGLCRRPYRGRWVAALASACVASVSASEGPPWPAGFVDAAQAVPGLVVEARYAGADNFIGRPIAGYGAARCVLTVQAASALAAVQQELQAFGLGLKVFDCYRPQRAVDDFVRWAQDLQDQQRKAEHYPRVDKQDLFKEGYIARRSGHSRGSTVDLTLVARENGAEGGRELDMGGRFDLFDSSSAGASPQPTPAQRANRLLLRALMKAHGFRPYAAEWWHFTLVGEPHPETWFDFEVR</sequence>
<reference evidence="11 12" key="1">
    <citation type="submission" date="2019-01" db="EMBL/GenBank/DDBJ databases">
        <authorList>
            <person name="Chen W.-M."/>
        </authorList>
    </citation>
    <scope>NUCLEOTIDE SEQUENCE [LARGE SCALE GENOMIC DNA]</scope>
    <source>
        <strain evidence="11 12">KYPY4</strain>
    </source>
</reference>
<comment type="cofactor">
    <cofactor evidence="9">
        <name>Zn(2+)</name>
        <dbReference type="ChEBI" id="CHEBI:29105"/>
    </cofactor>
    <text evidence="9">Binds 1 zinc ion per subunit.</text>
</comment>
<dbReference type="PANTHER" id="PTHR43126">
    <property type="entry name" value="D-ALANYL-D-ALANINE DIPEPTIDASE"/>
    <property type="match status" value="1"/>
</dbReference>
<dbReference type="SUPFAM" id="SSF55166">
    <property type="entry name" value="Hedgehog/DD-peptidase"/>
    <property type="match status" value="1"/>
</dbReference>
<evidence type="ECO:0000256" key="10">
    <source>
        <dbReference type="PIRNR" id="PIRNR026671"/>
    </source>
</evidence>
<evidence type="ECO:0000256" key="9">
    <source>
        <dbReference type="HAMAP-Rule" id="MF_01924"/>
    </source>
</evidence>
<dbReference type="HAMAP" id="MF_01924">
    <property type="entry name" value="A_A_dipeptidase"/>
    <property type="match status" value="1"/>
</dbReference>
<dbReference type="PANTHER" id="PTHR43126:SF1">
    <property type="entry name" value="D-ALANYL-D-ALANINE DIPEPTIDASE"/>
    <property type="match status" value="1"/>
</dbReference>
<accession>A0A437RGY5</accession>
<keyword evidence="2 9" id="KW-0645">Protease</keyword>
<evidence type="ECO:0000256" key="7">
    <source>
        <dbReference type="ARBA" id="ARBA00023049"/>
    </source>
</evidence>
<dbReference type="CDD" id="cd14817">
    <property type="entry name" value="D-Ala-D-Ala_dipeptidase_VanX"/>
    <property type="match status" value="1"/>
</dbReference>
<dbReference type="OrthoDB" id="9801430at2"/>
<gene>
    <name evidence="9" type="primary">ddpX</name>
    <name evidence="11" type="ORF">EOE66_09185</name>
</gene>
<evidence type="ECO:0000256" key="4">
    <source>
        <dbReference type="ARBA" id="ARBA00022801"/>
    </source>
</evidence>
<keyword evidence="4 9" id="KW-0378">Hydrolase</keyword>
<evidence type="ECO:0000256" key="8">
    <source>
        <dbReference type="ARBA" id="ARBA00023316"/>
    </source>
</evidence>
<keyword evidence="8 10" id="KW-0961">Cell wall biogenesis/degradation</keyword>
<comment type="caution">
    <text evidence="11">The sequence shown here is derived from an EMBL/GenBank/DDBJ whole genome shotgun (WGS) entry which is preliminary data.</text>
</comment>
<keyword evidence="3 9" id="KW-0479">Metal-binding</keyword>
<protein>
    <recommendedName>
        <fullName evidence="9 10">D-alanyl-D-alanine dipeptidase</fullName>
        <shortName evidence="9 10">D-Ala-D-Ala dipeptidase</shortName>
        <ecNumber evidence="9 10">3.4.13.22</ecNumber>
    </recommendedName>
</protein>
<dbReference type="EC" id="3.4.13.22" evidence="9 10"/>
<keyword evidence="6 9" id="KW-0224">Dipeptidase</keyword>
<evidence type="ECO:0000256" key="3">
    <source>
        <dbReference type="ARBA" id="ARBA00022723"/>
    </source>
</evidence>
<evidence type="ECO:0000313" key="12">
    <source>
        <dbReference type="Proteomes" id="UP000285575"/>
    </source>
</evidence>
<dbReference type="InterPro" id="IPR009045">
    <property type="entry name" value="Zn_M74/Hedgehog-like"/>
</dbReference>
<dbReference type="PIRSF" id="PIRSF026671">
    <property type="entry name" value="AA_dipeptidase"/>
    <property type="match status" value="1"/>
</dbReference>
<name>A0A437RGY5_9BURK</name>
<organism evidence="11 12">
    <name type="scientific">Rubrivivax rivuli</name>
    <dbReference type="NCBI Taxonomy" id="1862385"/>
    <lineage>
        <taxon>Bacteria</taxon>
        <taxon>Pseudomonadati</taxon>
        <taxon>Pseudomonadota</taxon>
        <taxon>Betaproteobacteria</taxon>
        <taxon>Burkholderiales</taxon>
        <taxon>Sphaerotilaceae</taxon>
        <taxon>Rubrivivax</taxon>
    </lineage>
</organism>
<feature type="binding site" evidence="9">
    <location>
        <position position="159"/>
    </location>
    <ligand>
        <name>Zn(2+)</name>
        <dbReference type="ChEBI" id="CHEBI:29105"/>
        <note>catalytic</note>
    </ligand>
</feature>
<keyword evidence="12" id="KW-1185">Reference proteome</keyword>
<keyword evidence="5 9" id="KW-0862">Zinc</keyword>
<feature type="binding site" evidence="9">
    <location>
        <position position="231"/>
    </location>
    <ligand>
        <name>Zn(2+)</name>
        <dbReference type="ChEBI" id="CHEBI:29105"/>
        <note>catalytic</note>
    </ligand>
</feature>
<dbReference type="GO" id="GO:0008237">
    <property type="term" value="F:metallopeptidase activity"/>
    <property type="evidence" value="ECO:0007669"/>
    <property type="project" value="UniProtKB-KW"/>
</dbReference>
<comment type="similarity">
    <text evidence="9 10">Belongs to the peptidase M15D family.</text>
</comment>
<dbReference type="InterPro" id="IPR000755">
    <property type="entry name" value="A_A_dipeptidase"/>
</dbReference>
<evidence type="ECO:0000256" key="1">
    <source>
        <dbReference type="ARBA" id="ARBA00001362"/>
    </source>
</evidence>
<comment type="function">
    <text evidence="9 10">Catalyzes hydrolysis of the D-alanyl-D-alanine dipeptide.</text>
</comment>
<proteinExistence type="inferred from homology"/>
<feature type="binding site" evidence="9">
    <location>
        <position position="166"/>
    </location>
    <ligand>
        <name>Zn(2+)</name>
        <dbReference type="ChEBI" id="CHEBI:29105"/>
        <note>catalytic</note>
    </ligand>
</feature>
<evidence type="ECO:0000256" key="2">
    <source>
        <dbReference type="ARBA" id="ARBA00022670"/>
    </source>
</evidence>
<dbReference type="EMBL" id="SACR01000003">
    <property type="protein sequence ID" value="RVU46037.1"/>
    <property type="molecule type" value="Genomic_DNA"/>
</dbReference>